<dbReference type="RefSeq" id="YP_009480698.1">
    <property type="nucleotide sequence ID" value="NC_037665.1"/>
</dbReference>
<gene>
    <name evidence="1" type="ORF">pmac_cds_14</name>
</gene>
<sequence length="113" mass="12872">MYRTSAWMRVRSCDSVLLLAPPVRQQTSAALALRLLPTGRCKSQADLDALYPDGRRYLVDCVTGEKIYLSDKAARALEQSMSEIPEALARLETRRRAWQKAQQQRLSEHDPIL</sequence>
<reference evidence="1" key="1">
    <citation type="journal article" date="2018" name="Nat. Commun.">
        <title>Diversity and evolution of the emerging Pandoraviridae family.</title>
        <authorList>
            <person name="Legendre M."/>
            <person name="Fabre E."/>
            <person name="Poirot O."/>
            <person name="Jeudy S."/>
            <person name="Lartigue A."/>
            <person name="Alempic J.M."/>
            <person name="Beucher L."/>
            <person name="Philippe N."/>
            <person name="Bertaux L."/>
            <person name="Christo-Foroux E."/>
            <person name="Labadie K."/>
            <person name="Coute Y."/>
            <person name="Abergel C."/>
            <person name="Claverie J.M."/>
        </authorList>
    </citation>
    <scope>NUCLEOTIDE SEQUENCE [LARGE SCALE GENOMIC DNA]</scope>
    <source>
        <strain evidence="1">Macleodensis</strain>
    </source>
</reference>
<dbReference type="EMBL" id="MG011691">
    <property type="protein sequence ID" value="AVK76702.1"/>
    <property type="molecule type" value="Genomic_DNA"/>
</dbReference>
<organism evidence="1">
    <name type="scientific">Pandoravirus macleodensis</name>
    <dbReference type="NCBI Taxonomy" id="2107707"/>
    <lineage>
        <taxon>Viruses</taxon>
        <taxon>Pandoravirus</taxon>
    </lineage>
</organism>
<name>A0A2U7UE68_9VIRU</name>
<dbReference type="GeneID" id="36841157"/>
<protein>
    <submittedName>
        <fullName evidence="1">Uncharacterized protein</fullName>
    </submittedName>
</protein>
<dbReference type="KEGG" id="vg:36841157"/>
<accession>A0A2U7UE68</accession>
<evidence type="ECO:0000313" key="1">
    <source>
        <dbReference type="EMBL" id="AVK76702.1"/>
    </source>
</evidence>
<proteinExistence type="predicted"/>
<dbReference type="Proteomes" id="UP000249758">
    <property type="component" value="Segment"/>
</dbReference>